<evidence type="ECO:0000313" key="2">
    <source>
        <dbReference type="Proteomes" id="UP000301751"/>
    </source>
</evidence>
<gene>
    <name evidence="1" type="ORF">AQPW35_19840</name>
</gene>
<protein>
    <submittedName>
        <fullName evidence="1">Uncharacterized protein</fullName>
    </submittedName>
</protein>
<dbReference type="AlphaFoldDB" id="A0A480AND4"/>
<dbReference type="EMBL" id="BJCL01000004">
    <property type="protein sequence ID" value="GCL62903.1"/>
    <property type="molecule type" value="Genomic_DNA"/>
</dbReference>
<accession>A0A480AND4</accession>
<dbReference type="Pfam" id="PF10741">
    <property type="entry name" value="T2SSM_b"/>
    <property type="match status" value="1"/>
</dbReference>
<sequence length="293" mass="30375">MTAWRTHLPVLTGSAALLLAAWLAVVATPRWRAEATQAMQTQRQAVRATAGAPPPADARLVQALPRSDASAARIQALVAAAQAHGIRLDNLRQSPPLRLGQGAGQLAAERVPLQLSGHASYSAWRQFVADALQQDDALLLDDLRLHRSGPTEPLLAGTLQWALLQQLPGAAAAPTAAPLPTRPADWPAAPATALAAWQPPAAKPVLTAAAPQAAAPSAPPAPPFPYRWIGQLDDGGPPQALLASAQRSVAVRLGDTLDGRWRLLRGADGRLLAQALPDGTPLPVPGAPAAALP</sequence>
<organism evidence="1 2">
    <name type="scientific">Pseudaquabacterium pictum</name>
    <dbReference type="NCBI Taxonomy" id="2315236"/>
    <lineage>
        <taxon>Bacteria</taxon>
        <taxon>Pseudomonadati</taxon>
        <taxon>Pseudomonadota</taxon>
        <taxon>Betaproteobacteria</taxon>
        <taxon>Burkholderiales</taxon>
        <taxon>Sphaerotilaceae</taxon>
        <taxon>Pseudaquabacterium</taxon>
    </lineage>
</organism>
<dbReference type="RefSeq" id="WP_137732659.1">
    <property type="nucleotide sequence ID" value="NZ_BJCL01000004.1"/>
</dbReference>
<evidence type="ECO:0000313" key="1">
    <source>
        <dbReference type="EMBL" id="GCL62903.1"/>
    </source>
</evidence>
<proteinExistence type="predicted"/>
<name>A0A480AND4_9BURK</name>
<comment type="caution">
    <text evidence="1">The sequence shown here is derived from an EMBL/GenBank/DDBJ whole genome shotgun (WGS) entry which is preliminary data.</text>
</comment>
<dbReference type="InterPro" id="IPR034756">
    <property type="entry name" value="T2SSM_b"/>
</dbReference>
<reference evidence="2" key="1">
    <citation type="submission" date="2019-03" db="EMBL/GenBank/DDBJ databases">
        <title>Aquabacterium pictum sp.nov., the first bacteriochlorophyll a-containing freshwater bacterium in the genus Aquabacterium of the class Betaproteobacteria.</title>
        <authorList>
            <person name="Hirose S."/>
            <person name="Tank M."/>
            <person name="Hara E."/>
            <person name="Tamaki H."/>
            <person name="Takaichi S."/>
            <person name="Haruta S."/>
            <person name="Hanada S."/>
        </authorList>
    </citation>
    <scope>NUCLEOTIDE SEQUENCE [LARGE SCALE GENOMIC DNA]</scope>
    <source>
        <strain evidence="2">W35</strain>
    </source>
</reference>
<dbReference type="Proteomes" id="UP000301751">
    <property type="component" value="Unassembled WGS sequence"/>
</dbReference>
<keyword evidence="2" id="KW-1185">Reference proteome</keyword>